<dbReference type="InterPro" id="IPR019734">
    <property type="entry name" value="TPR_rpt"/>
</dbReference>
<dbReference type="EMBL" id="JMCC02000120">
    <property type="protein sequence ID" value="KIG12760.1"/>
    <property type="molecule type" value="Genomic_DNA"/>
</dbReference>
<feature type="region of interest" description="Disordered" evidence="2">
    <location>
        <begin position="1"/>
        <end position="108"/>
    </location>
</feature>
<feature type="compositionally biased region" description="Pro residues" evidence="2">
    <location>
        <begin position="12"/>
        <end position="33"/>
    </location>
</feature>
<dbReference type="Proteomes" id="UP000031599">
    <property type="component" value="Unassembled WGS sequence"/>
</dbReference>
<accession>A0A0C2CT30</accession>
<evidence type="ECO:0000313" key="3">
    <source>
        <dbReference type="EMBL" id="KIG12760.1"/>
    </source>
</evidence>
<feature type="region of interest" description="Disordered" evidence="2">
    <location>
        <begin position="407"/>
        <end position="434"/>
    </location>
</feature>
<sequence>MPPTEARGLGLPPFPNPGAKPPAPAAPPPPPIDDPFSSGILPVDSGVMPAESGVLPAESGVMSGSSGSFDDDDDDPFFAGDLEHLPELGSITHGNANDFAEEDPAARSGVQEFEYQGDTETIELADLSSGAAASPRAQVELTPARPNLDSPDFAGLDLPAASSGVQDIVDDGFDLPMPAGAARDMDLPPPPGFGGGTPQIDLPSGEPDFELPTPVDDVGFSDDLSIDDGDLSIDDLPMPSPDLPMPVDNLPGEFDDFHAPIDDFPAPDFDNFDSLPTAADSLPRAVDSLPRAVDSLPRAVDSLPTSAGRPTPKPANLVPASVDDLDLDLDEAQPAPGGLRGLGEKPIETPIAAATGTPAGALKQKPARVPGEPKRGVNRFVVYGLLGAIVLIGSGVLAMQMGLFESGPDTPPIGETDSGDEVTPPSAEPTERPEGVLAKFDQDTPASYVQAYELSENDPVGRAEAALLLHYRYGPDPARLAEANKLLAPFQTRQEPFVRRVVGLTLLVTGKRDEAIALLTDAEPRTSLYQAWALLDKGETEKARAAAEAAVAGRPNDQAAQLAVLQVRFAANPVDGIAAMRQAAKTSPNHLALQEALMHAALDQGRLDEAAQIGQGIQPASISDTHKAEILRQRAGIAMAQGRTGAAMRLLDQALASDGGLTAARIDRIDLWLSNKDFSSIRAELDVLMQGEGAKNPLLIKTAARVDLEAGLDDEARARLESLGETGSKDPQVQDLFGQAHALVMKTDEARVAFAAARKLDPLYAAPIVHEVDLLIRADQRADALKLLDEQLAALLAADAKASVRGRQALATVGRVRAEVLLSNGEPERALTAIEDAIASDPASNDALLLRARLLDQLGQRQAHEEALLELHERTGGYPGLTEPLGKVLLRKGKLDELEALISASLEAPEASREIILTGAALRLAQDRPEQAQSLAQKVIERDPTDTRAHLLLGRALLTQGQYARALSEIESAQTRDGDAEVEMWLGQALEYNARPNDARGHYARALSLDPKNLEAAALLGRLYAYEGAAAKAIELLAPVVQQTDAYPYAHLALGLAHKDMGKRELAITDFQKAQKLDSSLFEAFYQEGRIHNDLNKHGPAVKALQAAIDNAKANATERALIDCYRRLGESYVELGRRAEAKAALNEYLSLAPANAAGRSEVERLLRGL</sequence>
<keyword evidence="1" id="KW-0802">TPR repeat</keyword>
<dbReference type="SMART" id="SM00028">
    <property type="entry name" value="TPR"/>
    <property type="match status" value="9"/>
</dbReference>
<gene>
    <name evidence="3" type="ORF">DB30_01118</name>
</gene>
<protein>
    <submittedName>
        <fullName evidence="3">TPR repeat protein</fullName>
    </submittedName>
</protein>
<feature type="region of interest" description="Disordered" evidence="2">
    <location>
        <begin position="297"/>
        <end position="319"/>
    </location>
</feature>
<dbReference type="PANTHER" id="PTHR12558">
    <property type="entry name" value="CELL DIVISION CYCLE 16,23,27"/>
    <property type="match status" value="1"/>
</dbReference>
<evidence type="ECO:0000256" key="1">
    <source>
        <dbReference type="PROSITE-ProRule" id="PRU00339"/>
    </source>
</evidence>
<dbReference type="Pfam" id="PF14559">
    <property type="entry name" value="TPR_19"/>
    <property type="match status" value="1"/>
</dbReference>
<reference evidence="3 4" key="1">
    <citation type="submission" date="2014-12" db="EMBL/GenBank/DDBJ databases">
        <title>Genome assembly of Enhygromyxa salina DSM 15201.</title>
        <authorList>
            <person name="Sharma G."/>
            <person name="Subramanian S."/>
        </authorList>
    </citation>
    <scope>NUCLEOTIDE SEQUENCE [LARGE SCALE GENOMIC DNA]</scope>
    <source>
        <strain evidence="3 4">DSM 15201</strain>
    </source>
</reference>
<name>A0A0C2CT30_9BACT</name>
<feature type="repeat" description="TPR" evidence="1">
    <location>
        <begin position="1122"/>
        <end position="1155"/>
    </location>
</feature>
<dbReference type="Gene3D" id="1.25.40.10">
    <property type="entry name" value="Tetratricopeptide repeat domain"/>
    <property type="match status" value="5"/>
</dbReference>
<organism evidence="3 4">
    <name type="scientific">Enhygromyxa salina</name>
    <dbReference type="NCBI Taxonomy" id="215803"/>
    <lineage>
        <taxon>Bacteria</taxon>
        <taxon>Pseudomonadati</taxon>
        <taxon>Myxococcota</taxon>
        <taxon>Polyangia</taxon>
        <taxon>Nannocystales</taxon>
        <taxon>Nannocystaceae</taxon>
        <taxon>Enhygromyxa</taxon>
    </lineage>
</organism>
<proteinExistence type="predicted"/>
<dbReference type="PANTHER" id="PTHR12558:SF13">
    <property type="entry name" value="CELL DIVISION CYCLE PROTEIN 27 HOMOLOG"/>
    <property type="match status" value="1"/>
</dbReference>
<dbReference type="AlphaFoldDB" id="A0A0C2CT30"/>
<dbReference type="InterPro" id="IPR011990">
    <property type="entry name" value="TPR-like_helical_dom_sf"/>
</dbReference>
<feature type="repeat" description="TPR" evidence="1">
    <location>
        <begin position="1048"/>
        <end position="1081"/>
    </location>
</feature>
<feature type="repeat" description="TPR" evidence="1">
    <location>
        <begin position="980"/>
        <end position="1013"/>
    </location>
</feature>
<dbReference type="SUPFAM" id="SSF48452">
    <property type="entry name" value="TPR-like"/>
    <property type="match status" value="4"/>
</dbReference>
<evidence type="ECO:0000256" key="2">
    <source>
        <dbReference type="SAM" id="MobiDB-lite"/>
    </source>
</evidence>
<dbReference type="PROSITE" id="PS50005">
    <property type="entry name" value="TPR"/>
    <property type="match status" value="3"/>
</dbReference>
<dbReference type="Pfam" id="PF13181">
    <property type="entry name" value="TPR_8"/>
    <property type="match status" value="2"/>
</dbReference>
<evidence type="ECO:0000313" key="4">
    <source>
        <dbReference type="Proteomes" id="UP000031599"/>
    </source>
</evidence>
<dbReference type="Pfam" id="PF13432">
    <property type="entry name" value="TPR_16"/>
    <property type="match status" value="2"/>
</dbReference>
<feature type="region of interest" description="Disordered" evidence="2">
    <location>
        <begin position="126"/>
        <end position="230"/>
    </location>
</feature>
<comment type="caution">
    <text evidence="3">The sequence shown here is derived from an EMBL/GenBank/DDBJ whole genome shotgun (WGS) entry which is preliminary data.</text>
</comment>